<feature type="domain" description="Armadillo-like helical" evidence="5">
    <location>
        <begin position="313"/>
        <end position="530"/>
    </location>
</feature>
<dbReference type="PANTHER" id="PTHR13608:SF3">
    <property type="entry name" value="ARMADILLO-LIKE HELICAL DOMAIN-CONTAINING PROTEIN 3"/>
    <property type="match status" value="1"/>
</dbReference>
<keyword evidence="3" id="KW-1133">Transmembrane helix</keyword>
<dbReference type="AlphaFoldDB" id="A0A8H4R7D5"/>
<evidence type="ECO:0000313" key="6">
    <source>
        <dbReference type="EMBL" id="KAF4623526.1"/>
    </source>
</evidence>
<dbReference type="GO" id="GO:0005829">
    <property type="term" value="C:cytosol"/>
    <property type="evidence" value="ECO:0007669"/>
    <property type="project" value="TreeGrafter"/>
</dbReference>
<dbReference type="PANTHER" id="PTHR13608">
    <property type="entry name" value="ARMADILLO-LIKE HELICAL DOMAIN-CONTAINING PROTEIN 3"/>
    <property type="match status" value="1"/>
</dbReference>
<proteinExistence type="predicted"/>
<accession>A0A8H4R7D5</accession>
<dbReference type="Proteomes" id="UP000521872">
    <property type="component" value="Unassembled WGS sequence"/>
</dbReference>
<evidence type="ECO:0000256" key="3">
    <source>
        <dbReference type="ARBA" id="ARBA00022989"/>
    </source>
</evidence>
<organism evidence="6 7">
    <name type="scientific">Agrocybe pediades</name>
    <dbReference type="NCBI Taxonomy" id="84607"/>
    <lineage>
        <taxon>Eukaryota</taxon>
        <taxon>Fungi</taxon>
        <taxon>Dikarya</taxon>
        <taxon>Basidiomycota</taxon>
        <taxon>Agaricomycotina</taxon>
        <taxon>Agaricomycetes</taxon>
        <taxon>Agaricomycetidae</taxon>
        <taxon>Agaricales</taxon>
        <taxon>Agaricineae</taxon>
        <taxon>Strophariaceae</taxon>
        <taxon>Agrocybe</taxon>
    </lineage>
</organism>
<dbReference type="EMBL" id="JAACJL010000001">
    <property type="protein sequence ID" value="KAF4623526.1"/>
    <property type="molecule type" value="Genomic_DNA"/>
</dbReference>
<name>A0A8H4R7D5_9AGAR</name>
<dbReference type="GO" id="GO:0016020">
    <property type="term" value="C:membrane"/>
    <property type="evidence" value="ECO:0007669"/>
    <property type="project" value="UniProtKB-SubCell"/>
</dbReference>
<dbReference type="InterPro" id="IPR013636">
    <property type="entry name" value="ARMH3_C"/>
</dbReference>
<reference evidence="6 7" key="1">
    <citation type="submission" date="2019-12" db="EMBL/GenBank/DDBJ databases">
        <authorList>
            <person name="Floudas D."/>
            <person name="Bentzer J."/>
            <person name="Ahren D."/>
            <person name="Johansson T."/>
            <person name="Persson P."/>
            <person name="Tunlid A."/>
        </authorList>
    </citation>
    <scope>NUCLEOTIDE SEQUENCE [LARGE SCALE GENOMIC DNA]</scope>
    <source>
        <strain evidence="6 7">CBS 102.39</strain>
    </source>
</reference>
<evidence type="ECO:0000256" key="2">
    <source>
        <dbReference type="ARBA" id="ARBA00022692"/>
    </source>
</evidence>
<comment type="caution">
    <text evidence="6">The sequence shown here is derived from an EMBL/GenBank/DDBJ whole genome shotgun (WGS) entry which is preliminary data.</text>
</comment>
<keyword evidence="7" id="KW-1185">Reference proteome</keyword>
<keyword evidence="2" id="KW-0812">Transmembrane</keyword>
<dbReference type="SMART" id="SM01158">
    <property type="entry name" value="DUF1741"/>
    <property type="match status" value="1"/>
</dbReference>
<comment type="subcellular location">
    <subcellularLocation>
        <location evidence="1">Membrane</location>
    </subcellularLocation>
</comment>
<evidence type="ECO:0000256" key="1">
    <source>
        <dbReference type="ARBA" id="ARBA00004370"/>
    </source>
</evidence>
<evidence type="ECO:0000259" key="5">
    <source>
        <dbReference type="SMART" id="SM01158"/>
    </source>
</evidence>
<sequence length="538" mass="60296">MSNSIETLSVLLTRILAKNLSGWETMEMLAGAVSQSDSVFSEFTETLDGVLGDTNAPAAIRHQVLLLCISYMCGVAQLSTGAYFLRRDFFPSIVSVVKTPDTEQYTFEAVLFLAILANYHKSDAAKLNPYLKKIRETTDGDFMRKLCWASNFTLSTAIQAYQNVQDDRVTATLTTSFGAVVNRLRPDRALSFSTPTSSREEYKDLPPEITVVLLPVQEFLRPNPLFASILMEDLTLEEENSLQGTPLLCTIITLSSYLFVHASSTASTRSIAYANLALNIVLTLVENNMVMEFITQTNIPAIHLCRQRLPVLPPPRRPVQPPICAILDCCVLWLRHNLNKRLEVQAYVNCVWICGRVIWFLQHRRLRLDYYWKELWNSIFGLLNFLASRVGVLHTTGGVELLATETIRLLDYALCFSESYLPTPQSLHEFIYELVRSASVLKKQSELLQTLAGPHSGRNKIEIESKLERLLKVTSFFEDKIGTTLGNAKDAMKKVADEIEANGLQLDEGRSEESPPSHSQDVMDFGRIACGDVVAVLP</sequence>
<dbReference type="Pfam" id="PF08427">
    <property type="entry name" value="ARMH3_C"/>
    <property type="match status" value="1"/>
</dbReference>
<gene>
    <name evidence="6" type="ORF">D9613_002229</name>
</gene>
<dbReference type="InterPro" id="IPR039868">
    <property type="entry name" value="ARMD3-like"/>
</dbReference>
<keyword evidence="4" id="KW-0472">Membrane</keyword>
<evidence type="ECO:0000256" key="4">
    <source>
        <dbReference type="ARBA" id="ARBA00023136"/>
    </source>
</evidence>
<evidence type="ECO:0000313" key="7">
    <source>
        <dbReference type="Proteomes" id="UP000521872"/>
    </source>
</evidence>
<protein>
    <recommendedName>
        <fullName evidence="5">Armadillo-like helical domain-containing protein</fullName>
    </recommendedName>
</protein>